<protein>
    <submittedName>
        <fullName evidence="3">Right-handed parallel beta-helix repeat-containing protein</fullName>
    </submittedName>
</protein>
<dbReference type="SUPFAM" id="SSF51126">
    <property type="entry name" value="Pectin lyase-like"/>
    <property type="match status" value="1"/>
</dbReference>
<keyword evidence="4" id="KW-1185">Reference proteome</keyword>
<keyword evidence="1" id="KW-0732">Signal</keyword>
<dbReference type="InterPro" id="IPR006626">
    <property type="entry name" value="PbH1"/>
</dbReference>
<dbReference type="Proteomes" id="UP001652409">
    <property type="component" value="Unassembled WGS sequence"/>
</dbReference>
<gene>
    <name evidence="3" type="ORF">OCV61_02485</name>
</gene>
<evidence type="ECO:0000259" key="2">
    <source>
        <dbReference type="Pfam" id="PF13229"/>
    </source>
</evidence>
<proteinExistence type="predicted"/>
<dbReference type="Pfam" id="PF13229">
    <property type="entry name" value="Beta_helix"/>
    <property type="match status" value="1"/>
</dbReference>
<evidence type="ECO:0000313" key="3">
    <source>
        <dbReference type="EMBL" id="MCU6764277.1"/>
    </source>
</evidence>
<dbReference type="InterPro" id="IPR039448">
    <property type="entry name" value="Beta_helix"/>
</dbReference>
<feature type="signal peptide" evidence="1">
    <location>
        <begin position="1"/>
        <end position="27"/>
    </location>
</feature>
<evidence type="ECO:0000313" key="4">
    <source>
        <dbReference type="Proteomes" id="UP001652409"/>
    </source>
</evidence>
<name>A0ABT2TQA3_9FIRM</name>
<dbReference type="RefSeq" id="WP_158420495.1">
    <property type="nucleotide sequence ID" value="NZ_JAOQJL010000003.1"/>
</dbReference>
<comment type="caution">
    <text evidence="3">The sequence shown here is derived from an EMBL/GenBank/DDBJ whole genome shotgun (WGS) entry which is preliminary data.</text>
</comment>
<feature type="domain" description="Right handed beta helix" evidence="2">
    <location>
        <begin position="209"/>
        <end position="356"/>
    </location>
</feature>
<reference evidence="3 4" key="1">
    <citation type="journal article" date="2021" name="ISME Commun">
        <title>Automated analysis of genomic sequences facilitates high-throughput and comprehensive description of bacteria.</title>
        <authorList>
            <person name="Hitch T.C.A."/>
        </authorList>
    </citation>
    <scope>NUCLEOTIDE SEQUENCE [LARGE SCALE GENOMIC DNA]</scope>
    <source>
        <strain evidence="3 4">Sanger_23</strain>
    </source>
</reference>
<organism evidence="3 4">
    <name type="scientific">Blautia ammoniilytica</name>
    <dbReference type="NCBI Taxonomy" id="2981782"/>
    <lineage>
        <taxon>Bacteria</taxon>
        <taxon>Bacillati</taxon>
        <taxon>Bacillota</taxon>
        <taxon>Clostridia</taxon>
        <taxon>Lachnospirales</taxon>
        <taxon>Lachnospiraceae</taxon>
        <taxon>Blautia</taxon>
    </lineage>
</organism>
<evidence type="ECO:0000256" key="1">
    <source>
        <dbReference type="SAM" id="SignalP"/>
    </source>
</evidence>
<dbReference type="EMBL" id="JAOQJL010000003">
    <property type="protein sequence ID" value="MCU6764277.1"/>
    <property type="molecule type" value="Genomic_DNA"/>
</dbReference>
<dbReference type="InterPro" id="IPR011050">
    <property type="entry name" value="Pectin_lyase_fold/virulence"/>
</dbReference>
<dbReference type="InterPro" id="IPR012334">
    <property type="entry name" value="Pectin_lyas_fold"/>
</dbReference>
<dbReference type="Gene3D" id="2.160.20.10">
    <property type="entry name" value="Single-stranded right-handed beta-helix, Pectin lyase-like"/>
    <property type="match status" value="1"/>
</dbReference>
<accession>A0ABT2TQA3</accession>
<feature type="chain" id="PRO_5046078512" evidence="1">
    <location>
        <begin position="28"/>
        <end position="396"/>
    </location>
</feature>
<sequence length="396" mass="42541">MKKTWRNICFLLLAVLILAGYPQITHAAVSEAYGDYTVYNVTEYGADPTGAQACDFAISSALRAARKNSGKKLLYFPAGSYTVHGTVKLASRMVLAADEQTVVTGTGSKLINLTGASGAVIDGGTWRGRAGSTVISGNSGSDIRLLNMNVESGLNGIKLRATTAYLENVTISKSTSIGMGLSGQCQVTAKGCKILNNGSGYPKQGLGHGVGVYEKSVFNISDSQLNGNRECGISVKNGTAFVTNCKLYNNGRHGLGTALVCNVTMTNCDIYKNGLKDKHDGVILVGGSKGTFTNCKFRANAATGLLVNDSNTRAVIKKCIFKNNKAHNIYSENLKSGKVSLVIDSCSFYKCKTSDSVRIHVNKKSAYSLKIKGKNKYYKVKPKYTFWIKNKLTYKK</sequence>
<dbReference type="SMART" id="SM00710">
    <property type="entry name" value="PbH1"/>
    <property type="match status" value="6"/>
</dbReference>